<sequence>MDPSSHKSGLKNPASLAFQSDDTRRLILGSYWVVILLALPFWWYTTSIERLSLPADRVRSQLDQEPRFPILVQFDTEQAGFNSAHIADVSSLLRKSIQSAPKRWHGLDLHISPGQSRGSTNDPYAYSIAVGASSEVGPRRHLTISEHVANSASRTSEILADLIAPYSTPRDSPIQEQRVAQYAPRYRLAFTLLNEDAVSNQSIIGWDVQGAIAEHLSPIIVKLSGVHNFTLESQVQFHAPLAFEPRPIGISDRDTFGLTQEDLTVFINSAEWTLSSSVSNDPVLHFVLFVPSADRKPLHILDGFGHPTNLNAFLLPQWGGIFILNTPSDAPAKLHLSQADLQPVFSAFSSQLSALLGLPPLPRGVTSADPSILSDWQLDALLRRRALENIRGTQDTLHSIVKLVDQINNMPVGRGVRDDVQDALAALNQAYEIAAASPLLALRWSSEALSLASRAFFNPGMLALLYFPAEHKYAVYTPLFASIAVPLVVALGKEVWAWRRNQRAQRESVQR</sequence>
<dbReference type="Proteomes" id="UP000790709">
    <property type="component" value="Unassembled WGS sequence"/>
</dbReference>
<proteinExistence type="predicted"/>
<evidence type="ECO:0000313" key="2">
    <source>
        <dbReference type="Proteomes" id="UP000790709"/>
    </source>
</evidence>
<keyword evidence="2" id="KW-1185">Reference proteome</keyword>
<reference evidence="1" key="1">
    <citation type="journal article" date="2021" name="New Phytol.">
        <title>Evolutionary innovations through gain and loss of genes in the ectomycorrhizal Boletales.</title>
        <authorList>
            <person name="Wu G."/>
            <person name="Miyauchi S."/>
            <person name="Morin E."/>
            <person name="Kuo A."/>
            <person name="Drula E."/>
            <person name="Varga T."/>
            <person name="Kohler A."/>
            <person name="Feng B."/>
            <person name="Cao Y."/>
            <person name="Lipzen A."/>
            <person name="Daum C."/>
            <person name="Hundley H."/>
            <person name="Pangilinan J."/>
            <person name="Johnson J."/>
            <person name="Barry K."/>
            <person name="LaButti K."/>
            <person name="Ng V."/>
            <person name="Ahrendt S."/>
            <person name="Min B."/>
            <person name="Choi I.G."/>
            <person name="Park H."/>
            <person name="Plett J.M."/>
            <person name="Magnuson J."/>
            <person name="Spatafora J.W."/>
            <person name="Nagy L.G."/>
            <person name="Henrissat B."/>
            <person name="Grigoriev I.V."/>
            <person name="Yang Z.L."/>
            <person name="Xu J."/>
            <person name="Martin F.M."/>
        </authorList>
    </citation>
    <scope>NUCLEOTIDE SEQUENCE</scope>
    <source>
        <strain evidence="1">KUC20120723A-06</strain>
    </source>
</reference>
<protein>
    <submittedName>
        <fullName evidence="1">Uncharacterized protein</fullName>
    </submittedName>
</protein>
<name>A0ACB8BE41_9AGAM</name>
<organism evidence="1 2">
    <name type="scientific">Leucogyrophana mollusca</name>
    <dbReference type="NCBI Taxonomy" id="85980"/>
    <lineage>
        <taxon>Eukaryota</taxon>
        <taxon>Fungi</taxon>
        <taxon>Dikarya</taxon>
        <taxon>Basidiomycota</taxon>
        <taxon>Agaricomycotina</taxon>
        <taxon>Agaricomycetes</taxon>
        <taxon>Agaricomycetidae</taxon>
        <taxon>Boletales</taxon>
        <taxon>Boletales incertae sedis</taxon>
        <taxon>Leucogyrophana</taxon>
    </lineage>
</organism>
<evidence type="ECO:0000313" key="1">
    <source>
        <dbReference type="EMBL" id="KAH7923098.1"/>
    </source>
</evidence>
<accession>A0ACB8BE41</accession>
<gene>
    <name evidence="1" type="ORF">BV22DRAFT_1069392</name>
</gene>
<comment type="caution">
    <text evidence="1">The sequence shown here is derived from an EMBL/GenBank/DDBJ whole genome shotgun (WGS) entry which is preliminary data.</text>
</comment>
<dbReference type="EMBL" id="MU266463">
    <property type="protein sequence ID" value="KAH7923098.1"/>
    <property type="molecule type" value="Genomic_DNA"/>
</dbReference>